<dbReference type="GO" id="GO:0005737">
    <property type="term" value="C:cytoplasm"/>
    <property type="evidence" value="ECO:0007669"/>
    <property type="project" value="TreeGrafter"/>
</dbReference>
<dbReference type="SFLD" id="SFLDG01180">
    <property type="entry name" value="SUF1"/>
    <property type="match status" value="2"/>
</dbReference>
<dbReference type="EMBL" id="WIXE01025917">
    <property type="protein sequence ID" value="KAK5964350.1"/>
    <property type="molecule type" value="Genomic_DNA"/>
</dbReference>
<dbReference type="InterPro" id="IPR033468">
    <property type="entry name" value="Metaxin_GST"/>
</dbReference>
<proteinExistence type="predicted"/>
<dbReference type="SUPFAM" id="SSF47616">
    <property type="entry name" value="GST C-terminal domain-like"/>
    <property type="match status" value="2"/>
</dbReference>
<organism evidence="2 3">
    <name type="scientific">Trichostrongylus colubriformis</name>
    <name type="common">Black scour worm</name>
    <dbReference type="NCBI Taxonomy" id="6319"/>
    <lineage>
        <taxon>Eukaryota</taxon>
        <taxon>Metazoa</taxon>
        <taxon>Ecdysozoa</taxon>
        <taxon>Nematoda</taxon>
        <taxon>Chromadorea</taxon>
        <taxon>Rhabditida</taxon>
        <taxon>Rhabditina</taxon>
        <taxon>Rhabditomorpha</taxon>
        <taxon>Strongyloidea</taxon>
        <taxon>Trichostrongylidae</taxon>
        <taxon>Trichostrongylus</taxon>
    </lineage>
</organism>
<dbReference type="Gene3D" id="1.20.1050.10">
    <property type="match status" value="2"/>
</dbReference>
<accession>A0AAN8ENM0</accession>
<dbReference type="SFLD" id="SFLDG01200">
    <property type="entry name" value="SUF1.1"/>
    <property type="match status" value="2"/>
</dbReference>
<reference evidence="2 3" key="1">
    <citation type="submission" date="2019-10" db="EMBL/GenBank/DDBJ databases">
        <title>Assembly and Annotation for the nematode Trichostrongylus colubriformis.</title>
        <authorList>
            <person name="Martin J."/>
        </authorList>
    </citation>
    <scope>NUCLEOTIDE SEQUENCE [LARGE SCALE GENOMIC DNA]</scope>
    <source>
        <strain evidence="2">G859</strain>
        <tissue evidence="2">Whole worm</tissue>
    </source>
</reference>
<dbReference type="InterPro" id="IPR026928">
    <property type="entry name" value="FAX/IsoI-like"/>
</dbReference>
<dbReference type="InterPro" id="IPR050931">
    <property type="entry name" value="Mito_Protein_Transport_Metaxin"/>
</dbReference>
<dbReference type="PANTHER" id="PTHR12289">
    <property type="entry name" value="METAXIN RELATED"/>
    <property type="match status" value="1"/>
</dbReference>
<dbReference type="InterPro" id="IPR010987">
    <property type="entry name" value="Glutathione-S-Trfase_C-like"/>
</dbReference>
<dbReference type="CDD" id="cd03193">
    <property type="entry name" value="GST_C_Metaxin"/>
    <property type="match status" value="2"/>
</dbReference>
<dbReference type="Proteomes" id="UP001331761">
    <property type="component" value="Unassembled WGS sequence"/>
</dbReference>
<dbReference type="AlphaFoldDB" id="A0AAN8ENM0"/>
<keyword evidence="3" id="KW-1185">Reference proteome</keyword>
<dbReference type="Pfam" id="PF17171">
    <property type="entry name" value="GST_C_6"/>
    <property type="match status" value="2"/>
</dbReference>
<feature type="domain" description="GST C-terminal" evidence="1">
    <location>
        <begin position="18"/>
        <end position="163"/>
    </location>
</feature>
<name>A0AAN8ENM0_TRICO</name>
<evidence type="ECO:0000259" key="1">
    <source>
        <dbReference type="PROSITE" id="PS50405"/>
    </source>
</evidence>
<protein>
    <submittedName>
        <fullName evidence="2">Glutathione S-transferase domain containing protein</fullName>
    </submittedName>
</protein>
<dbReference type="PANTHER" id="PTHR12289:SF41">
    <property type="entry name" value="FAILED AXON CONNECTIONS-RELATED"/>
    <property type="match status" value="1"/>
</dbReference>
<comment type="caution">
    <text evidence="2">The sequence shown here is derived from an EMBL/GenBank/DDBJ whole genome shotgun (WGS) entry which is preliminary data.</text>
</comment>
<sequence>MVENHTAFVMYRFKAIEDPNNEFLELILQELGCPTALLPIVVTPAGWLLRPKANKRITATIGQFPVEDFKDFLRKDLNTYRDLLGDKKYFFGDEISSADCTVFAHLATLLYIPPNNYAKETILDGYPELFNYCNRIRDTPLPSSRNEAIARTIERTAENHTVLLMRQFKVIEDPNNEFVKMFLQEFGCPAAFLPTLTPFVAYMMKRKVCKRITASIGQLSTEDFKQLLRMDLDTYRDLLGDKFLFGDEVSSADCSVFSALAAILYIPPDNYAKELVQEQYPQLVAYCNRFRDTVFGKDFIEK</sequence>
<dbReference type="InterPro" id="IPR036282">
    <property type="entry name" value="Glutathione-S-Trfase_C_sf"/>
</dbReference>
<dbReference type="PROSITE" id="PS50405">
    <property type="entry name" value="GST_CTER"/>
    <property type="match status" value="1"/>
</dbReference>
<evidence type="ECO:0000313" key="3">
    <source>
        <dbReference type="Proteomes" id="UP001331761"/>
    </source>
</evidence>
<evidence type="ECO:0000313" key="2">
    <source>
        <dbReference type="EMBL" id="KAK5964350.1"/>
    </source>
</evidence>
<dbReference type="SFLD" id="SFLDS00019">
    <property type="entry name" value="Glutathione_Transferase_(cytos"/>
    <property type="match status" value="2"/>
</dbReference>
<gene>
    <name evidence="2" type="ORF">GCK32_014378</name>
</gene>
<dbReference type="InterPro" id="IPR040079">
    <property type="entry name" value="Glutathione_S-Trfase"/>
</dbReference>